<feature type="domain" description="Polyphosphate kinase-2-related" evidence="5">
    <location>
        <begin position="21"/>
        <end position="242"/>
    </location>
</feature>
<feature type="region of interest" description="Disordered" evidence="4">
    <location>
        <begin position="1"/>
        <end position="20"/>
    </location>
</feature>
<comment type="similarity">
    <text evidence="1">Belongs to the polyphosphate kinase 2 (PPK2) family. Class I subfamily.</text>
</comment>
<evidence type="ECO:0000256" key="3">
    <source>
        <dbReference type="ARBA" id="ARBA00022777"/>
    </source>
</evidence>
<keyword evidence="3 6" id="KW-0418">Kinase</keyword>
<dbReference type="SUPFAM" id="SSF52540">
    <property type="entry name" value="P-loop containing nucleoside triphosphate hydrolases"/>
    <property type="match status" value="1"/>
</dbReference>
<evidence type="ECO:0000259" key="5">
    <source>
        <dbReference type="Pfam" id="PF03976"/>
    </source>
</evidence>
<keyword evidence="7" id="KW-1185">Reference proteome</keyword>
<dbReference type="PANTHER" id="PTHR34383">
    <property type="entry name" value="POLYPHOSPHATE:AMP PHOSPHOTRANSFERASE-RELATED"/>
    <property type="match status" value="1"/>
</dbReference>
<dbReference type="KEGG" id="gph:GEMMAAP_10865"/>
<dbReference type="EMBL" id="CP011454">
    <property type="protein sequence ID" value="AMW06766.1"/>
    <property type="molecule type" value="Genomic_DNA"/>
</dbReference>
<dbReference type="GO" id="GO:0006797">
    <property type="term" value="P:polyphosphate metabolic process"/>
    <property type="evidence" value="ECO:0007669"/>
    <property type="project" value="InterPro"/>
</dbReference>
<dbReference type="Gene3D" id="3.40.50.300">
    <property type="entry name" value="P-loop containing nucleotide triphosphate hydrolases"/>
    <property type="match status" value="1"/>
</dbReference>
<evidence type="ECO:0000313" key="6">
    <source>
        <dbReference type="EMBL" id="AMW06766.1"/>
    </source>
</evidence>
<dbReference type="Pfam" id="PF03976">
    <property type="entry name" value="PPK2"/>
    <property type="match status" value="1"/>
</dbReference>
<evidence type="ECO:0000256" key="1">
    <source>
        <dbReference type="ARBA" id="ARBA00009924"/>
    </source>
</evidence>
<dbReference type="InterPro" id="IPR022488">
    <property type="entry name" value="PPK2-related"/>
</dbReference>
<dbReference type="NCBIfam" id="TIGR03709">
    <property type="entry name" value="PPK2_rel_1"/>
    <property type="match status" value="1"/>
</dbReference>
<sequence length="262" mass="29927">MEGSERVPLGNKAARVDGAPDKKELEALTRELLTQLTDLQDAFHADGRHSLLLILQGRDASGKDGVIKSVYGAFNPTGVRVAAFGPPTALELRHDFLWRVHQVVPPRGMIGVFNRSHYEDVLAVRVRKLAPESIWKERFEQINHFESMLHANGVVIRKCFLHISQDEQRERLLSRLDDPRKNWKFRVEDLDDRALWDDYTEAYRDVLSKCSTPSAPWYVVPSDEKAVRNYLVAQMLVDTLQALHPTYPSMQPAVRDAARNFT</sequence>
<dbReference type="Proteomes" id="UP000076404">
    <property type="component" value="Chromosome"/>
</dbReference>
<keyword evidence="2" id="KW-0808">Transferase</keyword>
<gene>
    <name evidence="6" type="ORF">GEMMAAP_10865</name>
</gene>
<dbReference type="InterPro" id="IPR016898">
    <property type="entry name" value="Polyphosphate_phosphotransfera"/>
</dbReference>
<dbReference type="InterPro" id="IPR022300">
    <property type="entry name" value="PPK2-rel_1"/>
</dbReference>
<evidence type="ECO:0000256" key="4">
    <source>
        <dbReference type="SAM" id="MobiDB-lite"/>
    </source>
</evidence>
<proteinExistence type="inferred from homology"/>
<reference evidence="6 7" key="2">
    <citation type="journal article" date="2016" name="Environ. Microbiol. Rep.">
        <title>Metagenomic evidence for the presence of phototrophic Gemmatimonadetes bacteria in diverse environments.</title>
        <authorList>
            <person name="Zeng Y."/>
            <person name="Baumbach J."/>
            <person name="Barbosa E.G."/>
            <person name="Azevedo V."/>
            <person name="Zhang C."/>
            <person name="Koblizek M."/>
        </authorList>
    </citation>
    <scope>NUCLEOTIDE SEQUENCE [LARGE SCALE GENOMIC DNA]</scope>
    <source>
        <strain evidence="6 7">AP64</strain>
    </source>
</reference>
<dbReference type="PIRSF" id="PIRSF028756">
    <property type="entry name" value="PPK2_prd"/>
    <property type="match status" value="1"/>
</dbReference>
<organism evidence="6 7">
    <name type="scientific">Gemmatimonas phototrophica</name>
    <dbReference type="NCBI Taxonomy" id="1379270"/>
    <lineage>
        <taxon>Bacteria</taxon>
        <taxon>Pseudomonadati</taxon>
        <taxon>Gemmatimonadota</taxon>
        <taxon>Gemmatimonadia</taxon>
        <taxon>Gemmatimonadales</taxon>
        <taxon>Gemmatimonadaceae</taxon>
        <taxon>Gemmatimonas</taxon>
    </lineage>
</organism>
<dbReference type="eggNOG" id="COG2326">
    <property type="taxonomic scope" value="Bacteria"/>
</dbReference>
<accession>A0A143BP02</accession>
<evidence type="ECO:0000256" key="2">
    <source>
        <dbReference type="ARBA" id="ARBA00022679"/>
    </source>
</evidence>
<dbReference type="GO" id="GO:0008976">
    <property type="term" value="F:polyphosphate kinase activity"/>
    <property type="evidence" value="ECO:0007669"/>
    <property type="project" value="InterPro"/>
</dbReference>
<dbReference type="STRING" id="1379270.GEMMAAP_10865"/>
<dbReference type="InterPro" id="IPR027417">
    <property type="entry name" value="P-loop_NTPase"/>
</dbReference>
<evidence type="ECO:0000313" key="7">
    <source>
        <dbReference type="Proteomes" id="UP000076404"/>
    </source>
</evidence>
<protein>
    <submittedName>
        <fullName evidence="6">Polyphosphate kinase</fullName>
    </submittedName>
</protein>
<dbReference type="PANTHER" id="PTHR34383:SF3">
    <property type="entry name" value="POLYPHOSPHATE:AMP PHOSPHOTRANSFERASE"/>
    <property type="match status" value="1"/>
</dbReference>
<reference evidence="6 7" key="1">
    <citation type="journal article" date="2014" name="Proc. Natl. Acad. Sci. U.S.A.">
        <title>Functional type 2 photosynthetic reaction centers found in the rare bacterial phylum Gemmatimonadetes.</title>
        <authorList>
            <person name="Zeng Y."/>
            <person name="Feng F."/>
            <person name="Medova H."/>
            <person name="Dean J."/>
            <person name="Koblizek M."/>
        </authorList>
    </citation>
    <scope>NUCLEOTIDE SEQUENCE [LARGE SCALE GENOMIC DNA]</scope>
    <source>
        <strain evidence="6 7">AP64</strain>
    </source>
</reference>
<name>A0A143BP02_9BACT</name>
<dbReference type="AlphaFoldDB" id="A0A143BP02"/>